<keyword evidence="4" id="KW-0648">Protein biosynthesis</keyword>
<organism evidence="7 8">
    <name type="scientific">Hydnum rufescens UP504</name>
    <dbReference type="NCBI Taxonomy" id="1448309"/>
    <lineage>
        <taxon>Eukaryota</taxon>
        <taxon>Fungi</taxon>
        <taxon>Dikarya</taxon>
        <taxon>Basidiomycota</taxon>
        <taxon>Agaricomycotina</taxon>
        <taxon>Agaricomycetes</taxon>
        <taxon>Cantharellales</taxon>
        <taxon>Hydnaceae</taxon>
        <taxon>Hydnum</taxon>
    </lineage>
</organism>
<evidence type="ECO:0000256" key="3">
    <source>
        <dbReference type="ARBA" id="ARBA00022840"/>
    </source>
</evidence>
<keyword evidence="1" id="KW-0436">Ligase</keyword>
<dbReference type="Proteomes" id="UP000886523">
    <property type="component" value="Unassembled WGS sequence"/>
</dbReference>
<evidence type="ECO:0000256" key="2">
    <source>
        <dbReference type="ARBA" id="ARBA00022741"/>
    </source>
</evidence>
<evidence type="ECO:0000313" key="7">
    <source>
        <dbReference type="EMBL" id="KAF9513287.1"/>
    </source>
</evidence>
<proteinExistence type="predicted"/>
<dbReference type="GO" id="GO:0043039">
    <property type="term" value="P:tRNA aminoacylation"/>
    <property type="evidence" value="ECO:0007669"/>
    <property type="project" value="InterPro"/>
</dbReference>
<keyword evidence="8" id="KW-1185">Reference proteome</keyword>
<keyword evidence="5" id="KW-0030">Aminoacyl-tRNA synthetase</keyword>
<dbReference type="Gene3D" id="3.30.930.10">
    <property type="entry name" value="Bira Bifunctional Protein, Domain 2"/>
    <property type="match status" value="1"/>
</dbReference>
<keyword evidence="2" id="KW-0547">Nucleotide-binding</keyword>
<gene>
    <name evidence="7" type="ORF">BS47DRAFT_1344319</name>
</gene>
<evidence type="ECO:0000256" key="5">
    <source>
        <dbReference type="ARBA" id="ARBA00023146"/>
    </source>
</evidence>
<dbReference type="GO" id="GO:0000049">
    <property type="term" value="F:tRNA binding"/>
    <property type="evidence" value="ECO:0007669"/>
    <property type="project" value="InterPro"/>
</dbReference>
<evidence type="ECO:0000256" key="4">
    <source>
        <dbReference type="ARBA" id="ARBA00022917"/>
    </source>
</evidence>
<feature type="non-terminal residue" evidence="7">
    <location>
        <position position="87"/>
    </location>
</feature>
<evidence type="ECO:0000259" key="6">
    <source>
        <dbReference type="Pfam" id="PF01409"/>
    </source>
</evidence>
<dbReference type="OrthoDB" id="238316at2759"/>
<dbReference type="GO" id="GO:0005524">
    <property type="term" value="F:ATP binding"/>
    <property type="evidence" value="ECO:0007669"/>
    <property type="project" value="UniProtKB-KW"/>
</dbReference>
<dbReference type="EMBL" id="MU128974">
    <property type="protein sequence ID" value="KAF9513287.1"/>
    <property type="molecule type" value="Genomic_DNA"/>
</dbReference>
<evidence type="ECO:0000256" key="1">
    <source>
        <dbReference type="ARBA" id="ARBA00022598"/>
    </source>
</evidence>
<name>A0A9P6AX41_9AGAM</name>
<protein>
    <recommendedName>
        <fullName evidence="6">Phenylalanyl-tRNA synthetase domain-containing protein</fullName>
    </recommendedName>
</protein>
<dbReference type="InterPro" id="IPR002319">
    <property type="entry name" value="Phenylalanyl-tRNA_Synthase"/>
</dbReference>
<reference evidence="7" key="1">
    <citation type="journal article" date="2020" name="Nat. Commun.">
        <title>Large-scale genome sequencing of mycorrhizal fungi provides insights into the early evolution of symbiotic traits.</title>
        <authorList>
            <person name="Miyauchi S."/>
            <person name="Kiss E."/>
            <person name="Kuo A."/>
            <person name="Drula E."/>
            <person name="Kohler A."/>
            <person name="Sanchez-Garcia M."/>
            <person name="Morin E."/>
            <person name="Andreopoulos B."/>
            <person name="Barry K.W."/>
            <person name="Bonito G."/>
            <person name="Buee M."/>
            <person name="Carver A."/>
            <person name="Chen C."/>
            <person name="Cichocki N."/>
            <person name="Clum A."/>
            <person name="Culley D."/>
            <person name="Crous P.W."/>
            <person name="Fauchery L."/>
            <person name="Girlanda M."/>
            <person name="Hayes R.D."/>
            <person name="Keri Z."/>
            <person name="LaButti K."/>
            <person name="Lipzen A."/>
            <person name="Lombard V."/>
            <person name="Magnuson J."/>
            <person name="Maillard F."/>
            <person name="Murat C."/>
            <person name="Nolan M."/>
            <person name="Ohm R.A."/>
            <person name="Pangilinan J."/>
            <person name="Pereira M.F."/>
            <person name="Perotto S."/>
            <person name="Peter M."/>
            <person name="Pfister S."/>
            <person name="Riley R."/>
            <person name="Sitrit Y."/>
            <person name="Stielow J.B."/>
            <person name="Szollosi G."/>
            <person name="Zifcakova L."/>
            <person name="Stursova M."/>
            <person name="Spatafora J.W."/>
            <person name="Tedersoo L."/>
            <person name="Vaario L.M."/>
            <person name="Yamada A."/>
            <person name="Yan M."/>
            <person name="Wang P."/>
            <person name="Xu J."/>
            <person name="Bruns T."/>
            <person name="Baldrian P."/>
            <person name="Vilgalys R."/>
            <person name="Dunand C."/>
            <person name="Henrissat B."/>
            <person name="Grigoriev I.V."/>
            <person name="Hibbett D."/>
            <person name="Nagy L.G."/>
            <person name="Martin F.M."/>
        </authorList>
    </citation>
    <scope>NUCLEOTIDE SEQUENCE</scope>
    <source>
        <strain evidence="7">UP504</strain>
    </source>
</reference>
<accession>A0A9P6AX41</accession>
<dbReference type="AlphaFoldDB" id="A0A9P6AX41"/>
<keyword evidence="3" id="KW-0067">ATP-binding</keyword>
<dbReference type="GO" id="GO:0006412">
    <property type="term" value="P:translation"/>
    <property type="evidence" value="ECO:0007669"/>
    <property type="project" value="UniProtKB-KW"/>
</dbReference>
<evidence type="ECO:0000313" key="8">
    <source>
        <dbReference type="Proteomes" id="UP000886523"/>
    </source>
</evidence>
<dbReference type="Pfam" id="PF01409">
    <property type="entry name" value="tRNA-synt_2d"/>
    <property type="match status" value="1"/>
</dbReference>
<dbReference type="InterPro" id="IPR045864">
    <property type="entry name" value="aa-tRNA-synth_II/BPL/LPL"/>
</dbReference>
<sequence length="87" mass="10031">MATPQYVNSSFSNFDTLFALQQYPARDLQDTFYTSGNTTPFYFLPRLVLRYLQLDPVESLPPPKDYDEQVKEVRTNGGIGSIEYWAP</sequence>
<feature type="domain" description="Phenylalanyl-tRNA synthetase" evidence="6">
    <location>
        <begin position="5"/>
        <end position="40"/>
    </location>
</feature>
<dbReference type="GO" id="GO:0004812">
    <property type="term" value="F:aminoacyl-tRNA ligase activity"/>
    <property type="evidence" value="ECO:0007669"/>
    <property type="project" value="UniProtKB-KW"/>
</dbReference>
<comment type="caution">
    <text evidence="7">The sequence shown here is derived from an EMBL/GenBank/DDBJ whole genome shotgun (WGS) entry which is preliminary data.</text>
</comment>